<organism evidence="4">
    <name type="scientific">Phenylobacterium glaciei</name>
    <dbReference type="NCBI Taxonomy" id="2803784"/>
    <lineage>
        <taxon>Bacteria</taxon>
        <taxon>Pseudomonadati</taxon>
        <taxon>Pseudomonadota</taxon>
        <taxon>Alphaproteobacteria</taxon>
        <taxon>Caulobacterales</taxon>
        <taxon>Caulobacteraceae</taxon>
        <taxon>Phenylobacterium</taxon>
    </lineage>
</organism>
<dbReference type="InterPro" id="IPR001969">
    <property type="entry name" value="Aspartic_peptidase_AS"/>
</dbReference>
<dbReference type="EMBL" id="CP068570">
    <property type="protein sequence ID" value="QQZ49665.1"/>
    <property type="molecule type" value="Genomic_DNA"/>
</dbReference>
<keyword evidence="1" id="KW-0378">Hydrolase</keyword>
<dbReference type="SUPFAM" id="SSF50630">
    <property type="entry name" value="Acid proteases"/>
    <property type="match status" value="1"/>
</dbReference>
<evidence type="ECO:0000313" key="4">
    <source>
        <dbReference type="EMBL" id="QQZ49665.1"/>
    </source>
</evidence>
<proteinExistence type="predicted"/>
<dbReference type="Pfam" id="PF13650">
    <property type="entry name" value="Asp_protease_2"/>
    <property type="match status" value="1"/>
</dbReference>
<dbReference type="InterPro" id="IPR034122">
    <property type="entry name" value="Retropepsin-like_bacterial"/>
</dbReference>
<protein>
    <submittedName>
        <fullName evidence="4">Clan AA aspartic protease</fullName>
    </submittedName>
</protein>
<sequence length="260" mass="27403">MTGFDQTRRGLIAGLAATGPLAACATALPSPRRMIQVNLTDTPLPPVTAPSPPPPAPDTALQAGFDPVQRMTVPVMVEGKGPFTFVVDTGANHSVLAAETAQGLNLPSGGTAAIHGIAGVEPAETVYVRQMIIGSVVTKRLRMPLVSRRNLGADGLLGVDVLTRRDVQLDFERNRFNIARSDSSFRQVATTGGTGRLATPWPIPTLSLSRPATGSASSPSSTPRWASACPSPPSWIQAPSRRWATWPCATPPSCRSRAWP</sequence>
<reference evidence="4" key="1">
    <citation type="submission" date="2021-01" db="EMBL/GenBank/DDBJ databases">
        <title>Genome sequence of Phenylobacterium sp. 20VBR1 isolated from a valley glaceir, Ny-Alesund, Svalbard.</title>
        <authorList>
            <person name="Thomas F.A."/>
            <person name="Krishnan K.P."/>
            <person name="Sinha R.K."/>
        </authorList>
    </citation>
    <scope>NUCLEOTIDE SEQUENCE</scope>
    <source>
        <strain evidence="4">20VBR1</strain>
    </source>
</reference>
<dbReference type="GO" id="GO:0004190">
    <property type="term" value="F:aspartic-type endopeptidase activity"/>
    <property type="evidence" value="ECO:0007669"/>
    <property type="project" value="InterPro"/>
</dbReference>
<dbReference type="GO" id="GO:0006508">
    <property type="term" value="P:proteolysis"/>
    <property type="evidence" value="ECO:0007669"/>
    <property type="project" value="UniProtKB-KW"/>
</dbReference>
<feature type="region of interest" description="Disordered" evidence="2">
    <location>
        <begin position="190"/>
        <end position="234"/>
    </location>
</feature>
<evidence type="ECO:0000256" key="2">
    <source>
        <dbReference type="SAM" id="MobiDB-lite"/>
    </source>
</evidence>
<evidence type="ECO:0000259" key="3">
    <source>
        <dbReference type="PROSITE" id="PS50175"/>
    </source>
</evidence>
<evidence type="ECO:0000256" key="1">
    <source>
        <dbReference type="ARBA" id="ARBA00022801"/>
    </source>
</evidence>
<feature type="domain" description="Peptidase A2" evidence="3">
    <location>
        <begin position="83"/>
        <end position="161"/>
    </location>
</feature>
<dbReference type="AlphaFoldDB" id="A0A974P395"/>
<dbReference type="PROSITE" id="PS00141">
    <property type="entry name" value="ASP_PROTEASE"/>
    <property type="match status" value="1"/>
</dbReference>
<keyword evidence="4" id="KW-0645">Protease</keyword>
<accession>A0A974P395</accession>
<name>A0A974P395_9CAUL</name>
<dbReference type="CDD" id="cd05483">
    <property type="entry name" value="retropepsin_like_bacteria"/>
    <property type="match status" value="1"/>
</dbReference>
<dbReference type="InterPro" id="IPR001995">
    <property type="entry name" value="Peptidase_A2_cat"/>
</dbReference>
<dbReference type="PROSITE" id="PS50175">
    <property type="entry name" value="ASP_PROT_RETROV"/>
    <property type="match status" value="1"/>
</dbReference>
<dbReference type="InterPro" id="IPR021109">
    <property type="entry name" value="Peptidase_aspartic_dom_sf"/>
</dbReference>
<feature type="compositionally biased region" description="Low complexity" evidence="2">
    <location>
        <begin position="209"/>
        <end position="228"/>
    </location>
</feature>
<dbReference type="Gene3D" id="2.40.70.10">
    <property type="entry name" value="Acid Proteases"/>
    <property type="match status" value="1"/>
</dbReference>
<gene>
    <name evidence="4" type="ORF">JKL49_22755</name>
</gene>